<accession>A0A4Y1MZ74</accession>
<gene>
    <name evidence="1" type="ORF">RADP37_04697a</name>
</gene>
<dbReference type="RefSeq" id="WP_397540503.1">
    <property type="nucleotide sequence ID" value="NZ_CP025189.1"/>
</dbReference>
<name>A0A4Y1MZ74_9PROT</name>
<organism evidence="1">
    <name type="scientific">Roseomonas mucosa</name>
    <dbReference type="NCBI Taxonomy" id="207340"/>
    <lineage>
        <taxon>Bacteria</taxon>
        <taxon>Pseudomonadati</taxon>
        <taxon>Pseudomonadota</taxon>
        <taxon>Alphaproteobacteria</taxon>
        <taxon>Acetobacterales</taxon>
        <taxon>Roseomonadaceae</taxon>
        <taxon>Roseomonas</taxon>
    </lineage>
</organism>
<sequence length="180" mass="19363">MITPTAPGYLLLDRSKPAEISAAIAQLSASPYAFSVPIPRAALAGELSALWLLRGGRIPSRFLDHTRGPTVITIAGDPASGTPAPAPDAFDQAQRLLGWAAFVLIHATGGMEFQYRMVVDATRQFRRVLLIETTTARENDWLALVREEAKRRCAKGQILPGLALSARLRGGIHPITGADQ</sequence>
<reference evidence="1" key="1">
    <citation type="submission" date="2017-12" db="EMBL/GenBank/DDBJ databases">
        <authorList>
            <person name="Martens C."/>
            <person name="Dahlstrom E."/>
            <person name="Barbian K."/>
            <person name="Sykora L."/>
            <person name="Ricklefs S."/>
            <person name="Bruno D."/>
            <person name="Anzick I."/>
            <person name="Myles I."/>
            <person name="Datta S.K."/>
        </authorList>
    </citation>
    <scope>NUCLEOTIDE SEQUENCE</scope>
    <source>
        <strain evidence="1">AD2</strain>
    </source>
</reference>
<dbReference type="AlphaFoldDB" id="A0A4Y1MZ74"/>
<protein>
    <submittedName>
        <fullName evidence="1">Uncharacterized protein</fullName>
    </submittedName>
</protein>
<evidence type="ECO:0000313" key="1">
    <source>
        <dbReference type="EMBL" id="AWV23312.1"/>
    </source>
</evidence>
<proteinExistence type="predicted"/>
<dbReference type="EMBL" id="CP025189">
    <property type="protein sequence ID" value="AWV23312.1"/>
    <property type="molecule type" value="Genomic_DNA"/>
</dbReference>